<evidence type="ECO:0000313" key="1">
    <source>
        <dbReference type="EMBL" id="UJQ87141.1"/>
    </source>
</evidence>
<protein>
    <submittedName>
        <fullName evidence="1">Terminase</fullName>
    </submittedName>
</protein>
<organism evidence="1 2">
    <name type="scientific">Arthrobacter phage BaileyBlu</name>
    <dbReference type="NCBI Taxonomy" id="2910754"/>
    <lineage>
        <taxon>Viruses</taxon>
        <taxon>Duplodnaviria</taxon>
        <taxon>Heunggongvirae</taxon>
        <taxon>Uroviricota</taxon>
        <taxon>Caudoviricetes</taxon>
        <taxon>Casidaviridae</taxon>
        <taxon>Baileybluvirus</taxon>
        <taxon>Baileybluvirus baileyblu</taxon>
    </lineage>
</organism>
<gene>
    <name evidence="1" type="primary">2</name>
    <name evidence="1" type="ORF">SEA_BAILEYBLU_2</name>
</gene>
<dbReference type="InterPro" id="IPR027417">
    <property type="entry name" value="P-loop_NTPase"/>
</dbReference>
<name>A0AA49BRH2_9CAUD</name>
<reference evidence="1" key="1">
    <citation type="submission" date="2021-11" db="EMBL/GenBank/DDBJ databases">
        <authorList>
            <person name="Sydney V."/>
            <person name="Hansen K."/>
            <person name="Christner J."/>
            <person name="Deckinger K."/>
            <person name="Miller H."/>
            <person name="Baileys A."/>
            <person name="Berdar T."/>
            <person name="Fuhrer G."/>
            <person name="Everett M."/>
            <person name="Evans I."/>
            <person name="Harbison A."/>
            <person name="Jacks D."/>
            <person name="Philbrick A."/>
            <person name="Learn C."/>
            <person name="Swerdlow S.J."/>
            <person name="Klyczek K."/>
            <person name="Garlena R.A."/>
            <person name="Russell D.A."/>
            <person name="Jacobs-Sera D."/>
            <person name="Hatfull G.F."/>
        </authorList>
    </citation>
    <scope>NUCLEOTIDE SEQUENCE</scope>
</reference>
<dbReference type="EMBL" id="OL455900">
    <property type="protein sequence ID" value="UJQ87141.1"/>
    <property type="molecule type" value="Genomic_DNA"/>
</dbReference>
<sequence>MTNSPLPVALGRQEPRVLYLPKDYHEGLSLARADEMIDLSAVAGLVLEPWQETAAESMTLTTDSGKWAAFEVGIQANRQNGKGSIIEARQLAGLFLWGEKLQIYTAHEFKTAQEMFMRIRQLIEGCPELDRRIARIRTADGEEAIETKDGQRLKFMARSNNSGRGFTGDVVYLDEAYKLRQQTMAAIMSTMSARSVKGNPQLIYASSAGMADSEVQEKLRVRALAGKANRLVYMEWSATPWHELTPAEREKYDDDVENYYNDMDVAARANPAYGHRISRDFMQSEREALGSEEYARERLGIWARVGGVAAIPAEWWEIGKVDSIGRAKSISFAVDVPPARDSAVIMSAVELEDGKVHVEIVEQDYGTDWVPARLAELRAKWNPVAIVIDAGSAAGALLPELRRERVRTMQVNLRAIGAASGRFHDLLRDKKLTHSNQEPLNAAVAAATKRPLGSDGTLWTWNRKNVVSDISPLVGATLALAGLQSRAPRSGRSKSKAVIL</sequence>
<proteinExistence type="predicted"/>
<dbReference type="Proteomes" id="UP001200142">
    <property type="component" value="Segment"/>
</dbReference>
<dbReference type="GeneID" id="77953886"/>
<dbReference type="KEGG" id="vg:77953886"/>
<dbReference type="RefSeq" id="YP_010677506.1">
    <property type="nucleotide sequence ID" value="NC_071022.1"/>
</dbReference>
<keyword evidence="2" id="KW-1185">Reference proteome</keyword>
<dbReference type="Gene3D" id="3.40.50.300">
    <property type="entry name" value="P-loop containing nucleotide triphosphate hydrolases"/>
    <property type="match status" value="1"/>
</dbReference>
<accession>A0AA49BRH2</accession>
<evidence type="ECO:0000313" key="2">
    <source>
        <dbReference type="Proteomes" id="UP001200142"/>
    </source>
</evidence>